<evidence type="ECO:0000256" key="1">
    <source>
        <dbReference type="ARBA" id="ARBA00023015"/>
    </source>
</evidence>
<dbReference type="InterPro" id="IPR050204">
    <property type="entry name" value="AraC_XylS_family_regulators"/>
</dbReference>
<keyword evidence="6" id="KW-1185">Reference proteome</keyword>
<dbReference type="EMBL" id="JBEPMB010000002">
    <property type="protein sequence ID" value="MET3613410.1"/>
    <property type="molecule type" value="Genomic_DNA"/>
</dbReference>
<keyword evidence="1" id="KW-0805">Transcription regulation</keyword>
<dbReference type="SMART" id="SM00342">
    <property type="entry name" value="HTH_ARAC"/>
    <property type="match status" value="1"/>
</dbReference>
<dbReference type="PANTHER" id="PTHR46796:SF14">
    <property type="entry name" value="TRANSCRIPTIONAL REGULATORY PROTEIN"/>
    <property type="match status" value="1"/>
</dbReference>
<dbReference type="SUPFAM" id="SSF46689">
    <property type="entry name" value="Homeodomain-like"/>
    <property type="match status" value="2"/>
</dbReference>
<feature type="domain" description="HTH araC/xylS-type" evidence="4">
    <location>
        <begin position="233"/>
        <end position="332"/>
    </location>
</feature>
<evidence type="ECO:0000256" key="3">
    <source>
        <dbReference type="ARBA" id="ARBA00023163"/>
    </source>
</evidence>
<keyword evidence="3" id="KW-0804">Transcription</keyword>
<sequence>MRLLGSKPHDARVRRIYRHFTGALSQTACRRPADGARMNAEQDTAVDALGCSLKKIGESREAAGSYLKFYHRESNSEAIGRVETTAAERGLLIGMSTRAGHRRAIFQGRSVIQQEFERNSFYVRDFSEDYKADLGGNFDFQLLEISNIGFERMCEAVGVSEYSRLTLGVHGDDLVLSGLLSALNAAVSDQRECSLLFVDQMSLAIGTHLLRYYGSHDAAATKRGTTLSAVQMKRVKDLIDNSLSGDIPVSMMATACGDMPGALFVQAFRETTGETPHQWLLARRTEKAKALLLETKLSVAEISQLCGFADQSHLTRVFSRKMGTPPGTWRRRHRS</sequence>
<evidence type="ECO:0000259" key="4">
    <source>
        <dbReference type="PROSITE" id="PS01124"/>
    </source>
</evidence>
<evidence type="ECO:0000313" key="6">
    <source>
        <dbReference type="Proteomes" id="UP001549047"/>
    </source>
</evidence>
<organism evidence="5 6">
    <name type="scientific">Rhizobium aquaticum</name>
    <dbReference type="NCBI Taxonomy" id="1549636"/>
    <lineage>
        <taxon>Bacteria</taxon>
        <taxon>Pseudomonadati</taxon>
        <taxon>Pseudomonadota</taxon>
        <taxon>Alphaproteobacteria</taxon>
        <taxon>Hyphomicrobiales</taxon>
        <taxon>Rhizobiaceae</taxon>
        <taxon>Rhizobium/Agrobacterium group</taxon>
        <taxon>Rhizobium</taxon>
    </lineage>
</organism>
<dbReference type="PROSITE" id="PS01124">
    <property type="entry name" value="HTH_ARAC_FAMILY_2"/>
    <property type="match status" value="1"/>
</dbReference>
<keyword evidence="2" id="KW-0238">DNA-binding</keyword>
<name>A0ABV2IY31_9HYPH</name>
<protein>
    <submittedName>
        <fullName evidence="5">AraC-like DNA-binding protein</fullName>
    </submittedName>
</protein>
<evidence type="ECO:0000313" key="5">
    <source>
        <dbReference type="EMBL" id="MET3613410.1"/>
    </source>
</evidence>
<dbReference type="Pfam" id="PF12833">
    <property type="entry name" value="HTH_18"/>
    <property type="match status" value="1"/>
</dbReference>
<dbReference type="InterPro" id="IPR009057">
    <property type="entry name" value="Homeodomain-like_sf"/>
</dbReference>
<evidence type="ECO:0000256" key="2">
    <source>
        <dbReference type="ARBA" id="ARBA00023125"/>
    </source>
</evidence>
<dbReference type="Gene3D" id="1.10.10.60">
    <property type="entry name" value="Homeodomain-like"/>
    <property type="match status" value="2"/>
</dbReference>
<dbReference type="InterPro" id="IPR018060">
    <property type="entry name" value="HTH_AraC"/>
</dbReference>
<reference evidence="5 6" key="1">
    <citation type="submission" date="2024-06" db="EMBL/GenBank/DDBJ databases">
        <title>Genomic Encyclopedia of Type Strains, Phase IV (KMG-IV): sequencing the most valuable type-strain genomes for metagenomic binning, comparative biology and taxonomic classification.</title>
        <authorList>
            <person name="Goeker M."/>
        </authorList>
    </citation>
    <scope>NUCLEOTIDE SEQUENCE [LARGE SCALE GENOMIC DNA]</scope>
    <source>
        <strain evidence="5 6">DSM 29780</strain>
    </source>
</reference>
<proteinExistence type="predicted"/>
<gene>
    <name evidence="5" type="ORF">ABID16_001739</name>
</gene>
<dbReference type="RefSeq" id="WP_354555951.1">
    <property type="nucleotide sequence ID" value="NZ_JBEPMB010000002.1"/>
</dbReference>
<accession>A0ABV2IY31</accession>
<dbReference type="PANTHER" id="PTHR46796">
    <property type="entry name" value="HTH-TYPE TRANSCRIPTIONAL ACTIVATOR RHAS-RELATED"/>
    <property type="match status" value="1"/>
</dbReference>
<comment type="caution">
    <text evidence="5">The sequence shown here is derived from an EMBL/GenBank/DDBJ whole genome shotgun (WGS) entry which is preliminary data.</text>
</comment>
<dbReference type="Proteomes" id="UP001549047">
    <property type="component" value="Unassembled WGS sequence"/>
</dbReference>